<dbReference type="SUPFAM" id="SSF54211">
    <property type="entry name" value="Ribosomal protein S5 domain 2-like"/>
    <property type="match status" value="1"/>
</dbReference>
<dbReference type="InterPro" id="IPR036890">
    <property type="entry name" value="HATPase_C_sf"/>
</dbReference>
<evidence type="ECO:0000256" key="1">
    <source>
        <dbReference type="ARBA" id="ARBA00008239"/>
    </source>
</evidence>
<protein>
    <submittedName>
        <fullName evidence="6">Chaperone protein HtpG</fullName>
    </submittedName>
</protein>
<reference evidence="6 7" key="1">
    <citation type="submission" date="2019-02" db="EMBL/GenBank/DDBJ databases">
        <title>Deep-cultivation of Planctomycetes and their phenomic and genomic characterization uncovers novel biology.</title>
        <authorList>
            <person name="Wiegand S."/>
            <person name="Jogler M."/>
            <person name="Boedeker C."/>
            <person name="Pinto D."/>
            <person name="Vollmers J."/>
            <person name="Rivas-Marin E."/>
            <person name="Kohn T."/>
            <person name="Peeters S.H."/>
            <person name="Heuer A."/>
            <person name="Rast P."/>
            <person name="Oberbeckmann S."/>
            <person name="Bunk B."/>
            <person name="Jeske O."/>
            <person name="Meyerdierks A."/>
            <person name="Storesund J.E."/>
            <person name="Kallscheuer N."/>
            <person name="Luecker S."/>
            <person name="Lage O.M."/>
            <person name="Pohl T."/>
            <person name="Merkel B.J."/>
            <person name="Hornburger P."/>
            <person name="Mueller R.-W."/>
            <person name="Bruemmer F."/>
            <person name="Labrenz M."/>
            <person name="Spormann A.M."/>
            <person name="Op Den Camp H."/>
            <person name="Overmann J."/>
            <person name="Amann R."/>
            <person name="Jetten M.S.M."/>
            <person name="Mascher T."/>
            <person name="Medema M.H."/>
            <person name="Devos D.P."/>
            <person name="Kaster A.-K."/>
            <person name="Ovreas L."/>
            <person name="Rohde M."/>
            <person name="Galperin M.Y."/>
            <person name="Jogler C."/>
        </authorList>
    </citation>
    <scope>NUCLEOTIDE SEQUENCE [LARGE SCALE GENOMIC DNA]</scope>
    <source>
        <strain evidence="6 7">KOR42</strain>
    </source>
</reference>
<evidence type="ECO:0000256" key="4">
    <source>
        <dbReference type="ARBA" id="ARBA00023186"/>
    </source>
</evidence>
<evidence type="ECO:0000256" key="2">
    <source>
        <dbReference type="ARBA" id="ARBA00022741"/>
    </source>
</evidence>
<comment type="similarity">
    <text evidence="1">Belongs to the heat shock protein 90 family.</text>
</comment>
<organism evidence="6 7">
    <name type="scientific">Thalassoglobus neptunius</name>
    <dbReference type="NCBI Taxonomy" id="1938619"/>
    <lineage>
        <taxon>Bacteria</taxon>
        <taxon>Pseudomonadati</taxon>
        <taxon>Planctomycetota</taxon>
        <taxon>Planctomycetia</taxon>
        <taxon>Planctomycetales</taxon>
        <taxon>Planctomycetaceae</taxon>
        <taxon>Thalassoglobus</taxon>
    </lineage>
</organism>
<keyword evidence="7" id="KW-1185">Reference proteome</keyword>
<accession>A0A5C5X4C6</accession>
<dbReference type="Gene3D" id="3.30.565.10">
    <property type="entry name" value="Histidine kinase-like ATPase, C-terminal domain"/>
    <property type="match status" value="1"/>
</dbReference>
<evidence type="ECO:0000313" key="7">
    <source>
        <dbReference type="Proteomes" id="UP000317243"/>
    </source>
</evidence>
<dbReference type="GO" id="GO:0140662">
    <property type="term" value="F:ATP-dependent protein folding chaperone"/>
    <property type="evidence" value="ECO:0007669"/>
    <property type="project" value="InterPro"/>
</dbReference>
<dbReference type="Proteomes" id="UP000317243">
    <property type="component" value="Unassembled WGS sequence"/>
</dbReference>
<comment type="caution">
    <text evidence="6">The sequence shown here is derived from an EMBL/GenBank/DDBJ whole genome shotgun (WGS) entry which is preliminary data.</text>
</comment>
<dbReference type="InterPro" id="IPR020575">
    <property type="entry name" value="Hsp90_N"/>
</dbReference>
<dbReference type="PANTHER" id="PTHR11528">
    <property type="entry name" value="HEAT SHOCK PROTEIN 90 FAMILY MEMBER"/>
    <property type="match status" value="1"/>
</dbReference>
<feature type="binding site" evidence="5">
    <location>
        <position position="121"/>
    </location>
    <ligand>
        <name>ATP</name>
        <dbReference type="ChEBI" id="CHEBI:30616"/>
    </ligand>
</feature>
<dbReference type="Pfam" id="PF00183">
    <property type="entry name" value="HSP90"/>
    <property type="match status" value="1"/>
</dbReference>
<name>A0A5C5X4C6_9PLAN</name>
<gene>
    <name evidence="6" type="primary">htpG</name>
    <name evidence="6" type="ORF">KOR42_04410</name>
</gene>
<dbReference type="AlphaFoldDB" id="A0A5C5X4C6"/>
<feature type="binding site" evidence="5">
    <location>
        <position position="57"/>
    </location>
    <ligand>
        <name>ATP</name>
        <dbReference type="ChEBI" id="CHEBI:30616"/>
    </ligand>
</feature>
<dbReference type="SUPFAM" id="SSF55874">
    <property type="entry name" value="ATPase domain of HSP90 chaperone/DNA topoisomerase II/histidine kinase"/>
    <property type="match status" value="1"/>
</dbReference>
<keyword evidence="3 5" id="KW-0067">ATP-binding</keyword>
<dbReference type="InterPro" id="IPR020568">
    <property type="entry name" value="Ribosomal_Su5_D2-typ_SF"/>
</dbReference>
<dbReference type="Gene3D" id="3.30.230.80">
    <property type="match status" value="1"/>
</dbReference>
<feature type="binding site" evidence="5">
    <location>
        <position position="192"/>
    </location>
    <ligand>
        <name>ATP</name>
        <dbReference type="ChEBI" id="CHEBI:30616"/>
    </ligand>
</feature>
<dbReference type="PIRSF" id="PIRSF002583">
    <property type="entry name" value="Hsp90"/>
    <property type="match status" value="1"/>
</dbReference>
<dbReference type="GO" id="GO:0005524">
    <property type="term" value="F:ATP binding"/>
    <property type="evidence" value="ECO:0007669"/>
    <property type="project" value="UniProtKB-KW"/>
</dbReference>
<dbReference type="GO" id="GO:0016887">
    <property type="term" value="F:ATP hydrolysis activity"/>
    <property type="evidence" value="ECO:0007669"/>
    <property type="project" value="InterPro"/>
</dbReference>
<keyword evidence="2 5" id="KW-0547">Nucleotide-binding</keyword>
<evidence type="ECO:0000313" key="6">
    <source>
        <dbReference type="EMBL" id="TWT57083.1"/>
    </source>
</evidence>
<feature type="binding site" evidence="5">
    <location>
        <position position="61"/>
    </location>
    <ligand>
        <name>ATP</name>
        <dbReference type="ChEBI" id="CHEBI:30616"/>
    </ligand>
</feature>
<dbReference type="GO" id="GO:0051082">
    <property type="term" value="F:unfolded protein binding"/>
    <property type="evidence" value="ECO:0007669"/>
    <property type="project" value="InterPro"/>
</dbReference>
<evidence type="ECO:0000256" key="5">
    <source>
        <dbReference type="PIRSR" id="PIRSR002583-1"/>
    </source>
</evidence>
<keyword evidence="4" id="KW-0143">Chaperone</keyword>
<dbReference type="EMBL" id="SIHI01000001">
    <property type="protein sequence ID" value="TWT57083.1"/>
    <property type="molecule type" value="Genomic_DNA"/>
</dbReference>
<evidence type="ECO:0000256" key="3">
    <source>
        <dbReference type="ARBA" id="ARBA00022840"/>
    </source>
</evidence>
<proteinExistence type="inferred from homology"/>
<sequence>MCRLQCVRINARLTFPEVVETIMSEWKRKIPFQVDIAGVIDIMGSSLYSRYDTPIRELLQNAHDAIMRRRRGDLQFQGKIVVRQDANAGTLSFTDDGVGLTPEDAENYLGTVGLGITGLIKRGTPPPSQQSGSADNGDLIGQFGVGLFSAFMLADRLVVESRNEAAESGVRWEAGPGTEIDLSNIERSQAGTTVTLILKSEYRFLAENSEAVETAIRDHADFLLIPIFLNDSDVRVNVIHAAWFDAQQDPESTELAIEEYFDETPLDVIPIRIENPVSISGALYVSPQRVPGFSDLPTVMVTVRRMVISRKLQGILPVWATFLRGCIELHDCSPTASREDLVRNRAFENVCEVLEQILFEHFDRLAETDPQRMESIVNWHRYSLAGAAIENERLRQILKQSYRFPTSHGPLTIQEILEKSEADPLFEDDVDRVVWYNPDRRQERWINSLFASHSAPCVSTFRSFEESLLAQCLADDFDAGIESDLRLATPTAPNFSAMILGVQDLEDAAPEWIQFLESSQARVLLGSFRADQPVMAFLNERHELAKSFEELKQRGEIPTGFQRLIDTHFADAPTSQNEIILNRNHPMISRALSQKPGTPLSCVVRLIVANALNSAGGTTTKEARQQQQDDLDWIAECLWGRDS</sequence>
<dbReference type="PRINTS" id="PR00775">
    <property type="entry name" value="HEATSHOCK90"/>
</dbReference>
<feature type="binding site" evidence="5">
    <location>
        <position position="95"/>
    </location>
    <ligand>
        <name>ATP</name>
        <dbReference type="ChEBI" id="CHEBI:30616"/>
    </ligand>
</feature>
<dbReference type="InterPro" id="IPR001404">
    <property type="entry name" value="Hsp90_fam"/>
</dbReference>